<evidence type="ECO:0000313" key="3">
    <source>
        <dbReference type="EMBL" id="KAF1969838.1"/>
    </source>
</evidence>
<feature type="region of interest" description="Disordered" evidence="1">
    <location>
        <begin position="158"/>
        <end position="235"/>
    </location>
</feature>
<feature type="chain" id="PRO_5025671377" evidence="2">
    <location>
        <begin position="19"/>
        <end position="619"/>
    </location>
</feature>
<keyword evidence="4" id="KW-1185">Reference proteome</keyword>
<feature type="region of interest" description="Disordered" evidence="1">
    <location>
        <begin position="250"/>
        <end position="280"/>
    </location>
</feature>
<proteinExistence type="predicted"/>
<feature type="compositionally biased region" description="Basic residues" evidence="1">
    <location>
        <begin position="172"/>
        <end position="194"/>
    </location>
</feature>
<gene>
    <name evidence="3" type="ORF">BU23DRAFT_571153</name>
</gene>
<dbReference type="OrthoDB" id="3762642at2759"/>
<dbReference type="EMBL" id="ML976705">
    <property type="protein sequence ID" value="KAF1969838.1"/>
    <property type="molecule type" value="Genomic_DNA"/>
</dbReference>
<dbReference type="AlphaFoldDB" id="A0A6A5UYY3"/>
<reference evidence="3" key="1">
    <citation type="journal article" date="2020" name="Stud. Mycol.">
        <title>101 Dothideomycetes genomes: a test case for predicting lifestyles and emergence of pathogens.</title>
        <authorList>
            <person name="Haridas S."/>
            <person name="Albert R."/>
            <person name="Binder M."/>
            <person name="Bloem J."/>
            <person name="Labutti K."/>
            <person name="Salamov A."/>
            <person name="Andreopoulos B."/>
            <person name="Baker S."/>
            <person name="Barry K."/>
            <person name="Bills G."/>
            <person name="Bluhm B."/>
            <person name="Cannon C."/>
            <person name="Castanera R."/>
            <person name="Culley D."/>
            <person name="Daum C."/>
            <person name="Ezra D."/>
            <person name="Gonzalez J."/>
            <person name="Henrissat B."/>
            <person name="Kuo A."/>
            <person name="Liang C."/>
            <person name="Lipzen A."/>
            <person name="Lutzoni F."/>
            <person name="Magnuson J."/>
            <person name="Mondo S."/>
            <person name="Nolan M."/>
            <person name="Ohm R."/>
            <person name="Pangilinan J."/>
            <person name="Park H.-J."/>
            <person name="Ramirez L."/>
            <person name="Alfaro M."/>
            <person name="Sun H."/>
            <person name="Tritt A."/>
            <person name="Yoshinaga Y."/>
            <person name="Zwiers L.-H."/>
            <person name="Turgeon B."/>
            <person name="Goodwin S."/>
            <person name="Spatafora J."/>
            <person name="Crous P."/>
            <person name="Grigoriev I."/>
        </authorList>
    </citation>
    <scope>NUCLEOTIDE SEQUENCE</scope>
    <source>
        <strain evidence="3">CBS 107.79</strain>
    </source>
</reference>
<evidence type="ECO:0000256" key="1">
    <source>
        <dbReference type="SAM" id="MobiDB-lite"/>
    </source>
</evidence>
<feature type="region of interest" description="Disordered" evidence="1">
    <location>
        <begin position="594"/>
        <end position="619"/>
    </location>
</feature>
<evidence type="ECO:0000256" key="2">
    <source>
        <dbReference type="SAM" id="SignalP"/>
    </source>
</evidence>
<evidence type="ECO:0000313" key="4">
    <source>
        <dbReference type="Proteomes" id="UP000800036"/>
    </source>
</evidence>
<feature type="compositionally biased region" description="Pro residues" evidence="1">
    <location>
        <begin position="195"/>
        <end position="207"/>
    </location>
</feature>
<feature type="signal peptide" evidence="2">
    <location>
        <begin position="1"/>
        <end position="18"/>
    </location>
</feature>
<keyword evidence="2" id="KW-0732">Signal</keyword>
<dbReference type="Proteomes" id="UP000800036">
    <property type="component" value="Unassembled WGS sequence"/>
</dbReference>
<sequence length="619" mass="69677">MKASGLTLIAALVGAGNAIDCHFEHAVPNDALSTATALSQGLKDPVSTFCRKGVDRLDDILTFSQGEVTFQVVPVQDGVRVPVEECVSAFQSIFSLCVGRHNVWGGEYLTDKVIFDLHHTDLRKRDVDNIGYYGDDDDEDTPSELAILEALERRDVLENEEPQLDAKDLAPRRARGGRTRRPRPSRPKPSRKPRPQPTPKPPRPTSKPKPQSSKTQSRHSTKTSSGKTEPSVACKVLNKRVKQELAAMARSAGLGKRDEVSPSEGTPQLEKRTSPKSAKGCGIDIFANRYPQRDEMSSNALAYGYSQPNTCLNFQFVGGPYHRRQQGTIESMFDVEHTLEWSTVTHFWDWINTKQEAFQRPNPEPGSTGRVDFCEFWKAVWNEGPAIPIGGQTLTPNQHVAYNYPSNTRFKDEFAFLQDILNQTPKQQMWAMKDTPGIFDVAKMKRKISGRTATVVKAREAMIMLKALLGAHSYMKTPHVNHILGKQKSRIGKALEAIDKELPNHPRLNAGGQPFTPWKRIGLKNYWDKYMDMKFNAAITRTQYSMETHLRQAEQRWIRDARNRQPNQNTPQHRELRDMIRAVAKRWRKDKNAWSRPASWGVKGGVGGNRHPKSGAGLG</sequence>
<name>A0A6A5UYY3_9PLEO</name>
<organism evidence="3 4">
    <name type="scientific">Bimuria novae-zelandiae CBS 107.79</name>
    <dbReference type="NCBI Taxonomy" id="1447943"/>
    <lineage>
        <taxon>Eukaryota</taxon>
        <taxon>Fungi</taxon>
        <taxon>Dikarya</taxon>
        <taxon>Ascomycota</taxon>
        <taxon>Pezizomycotina</taxon>
        <taxon>Dothideomycetes</taxon>
        <taxon>Pleosporomycetidae</taxon>
        <taxon>Pleosporales</taxon>
        <taxon>Massarineae</taxon>
        <taxon>Didymosphaeriaceae</taxon>
        <taxon>Bimuria</taxon>
    </lineage>
</organism>
<accession>A0A6A5UYY3</accession>
<protein>
    <submittedName>
        <fullName evidence="3">Uncharacterized protein</fullName>
    </submittedName>
</protein>